<dbReference type="PROSITE" id="PS01248">
    <property type="entry name" value="EGF_LAM_1"/>
    <property type="match status" value="1"/>
</dbReference>
<feature type="transmembrane region" description="Helical" evidence="4">
    <location>
        <begin position="679"/>
        <end position="700"/>
    </location>
</feature>
<evidence type="ECO:0000256" key="3">
    <source>
        <dbReference type="SAM" id="MobiDB-lite"/>
    </source>
</evidence>
<dbReference type="AlphaFoldDB" id="B0D805"/>
<feature type="compositionally biased region" description="Polar residues" evidence="3">
    <location>
        <begin position="875"/>
        <end position="884"/>
    </location>
</feature>
<dbReference type="STRING" id="486041.B0D805"/>
<evidence type="ECO:0000313" key="6">
    <source>
        <dbReference type="EMBL" id="EDR09735.1"/>
    </source>
</evidence>
<protein>
    <submittedName>
        <fullName evidence="6">TNFR/NGFR cysteine-rich region family protein</fullName>
    </submittedName>
</protein>
<dbReference type="InterPro" id="IPR000742">
    <property type="entry name" value="EGF"/>
</dbReference>
<dbReference type="InParanoid" id="B0D805"/>
<evidence type="ECO:0000256" key="2">
    <source>
        <dbReference type="PROSITE-ProRule" id="PRU00076"/>
    </source>
</evidence>
<gene>
    <name evidence="6" type="ORF">LACBIDRAFT_326309</name>
</gene>
<dbReference type="CDD" id="cd00055">
    <property type="entry name" value="EGF_Lam"/>
    <property type="match status" value="1"/>
</dbReference>
<keyword evidence="4" id="KW-0472">Membrane</keyword>
<dbReference type="HOGENOM" id="CLU_010013_0_0_1"/>
<feature type="disulfide bond" evidence="2">
    <location>
        <begin position="226"/>
        <end position="235"/>
    </location>
</feature>
<feature type="region of interest" description="Disordered" evidence="3">
    <location>
        <begin position="799"/>
        <end position="884"/>
    </location>
</feature>
<dbReference type="EMBL" id="DS547099">
    <property type="protein sequence ID" value="EDR09735.1"/>
    <property type="molecule type" value="Genomic_DNA"/>
</dbReference>
<dbReference type="SMART" id="SM00181">
    <property type="entry name" value="EGF"/>
    <property type="match status" value="5"/>
</dbReference>
<name>B0D805_LACBS</name>
<feature type="compositionally biased region" description="Low complexity" evidence="3">
    <location>
        <begin position="856"/>
        <end position="865"/>
    </location>
</feature>
<dbReference type="CDD" id="cd00064">
    <property type="entry name" value="FU"/>
    <property type="match status" value="2"/>
</dbReference>
<keyword evidence="2" id="KW-1015">Disulfide bond</keyword>
<dbReference type="Proteomes" id="UP000001194">
    <property type="component" value="Unassembled WGS sequence"/>
</dbReference>
<keyword evidence="1 2" id="KW-0245">EGF-like domain</keyword>
<sequence length="884" mass="91392">MALSSHPLSLSSFFCPVSVSHCSLPSTTTFTSSSFTYLRDVRDYLCYSCLFNYLNICPIYAHCIGARLSAPGAATDIHLLPGQYTATTSPQILHNLLASTSATLAASSGFNSSLSLPLILALQPGLAVYSGSLYSGQAAFSSLPSAPVGNSSVPLTSQSIALSSGVWASVNAGSSNRVILWDSIPDVNQLPSGTLGSLSLTDIESASCSPTCAGSGICTPSGTCQCSAGFTGSSCESCASGFFGPKCQACPSGCSSCDDGISGSGRCLQPTVANAPSTCNCLNGVCGSNGQCTCNAGFTTAANGTACAKCSPGFFLTSTGDCQVCQLGCTQCADGTGACTTCKTGFSQDASDKTKCNPPQSITSAGTICPDGSFANGNACSACSSSCQTCTAGTSNDCILCSAGHYTFQGGCVAANTNGVCAGTNLIADNNKRECDSCGAKCTSCIIANFSVASTVNQKQCTGCIPGFFLSNGTCVSACPSGTFVSPQDNLTCLACDSTCSTCAGSSTFCLTCSSNQLASGGKCVATCPSNTFSASGSCLTCHPDCATCSGASFNQCTSCPSSRPVLINGRCLPTCSKSQFFDPTTSSCQACDSSCSSCSGAGPSNCLACSSPTQVLRKGTCVASNCQSGTSVIAGLGVCLSDLVNVPQVSGTSTLAPLPTITGLSTPTAISKRRPLEWWEILLMALGCAFIFLVVIWCCRRRRRKQRAKKTALFATGAVVNRGKTSWRWRLIRFGEKLFGHHRSTRVVPVLPVHGSHSESMKLTKIHTSDISGPSPLHGSTGDEEDMVRLIGSYQRPVSPEPSRFHTHHHRLTPVDQRSISETSHVSAPSIYSQMTGVPRRVPDPRQPVKKELTSRFSSSTLSSGEYLLPPTNPKSSKNPFWK</sequence>
<organism evidence="7">
    <name type="scientific">Laccaria bicolor (strain S238N-H82 / ATCC MYA-4686)</name>
    <name type="common">Bicoloured deceiver</name>
    <name type="synonym">Laccaria laccata var. bicolor</name>
    <dbReference type="NCBI Taxonomy" id="486041"/>
    <lineage>
        <taxon>Eukaryota</taxon>
        <taxon>Fungi</taxon>
        <taxon>Dikarya</taxon>
        <taxon>Basidiomycota</taxon>
        <taxon>Agaricomycotina</taxon>
        <taxon>Agaricomycetes</taxon>
        <taxon>Agaricomycetidae</taxon>
        <taxon>Agaricales</taxon>
        <taxon>Agaricineae</taxon>
        <taxon>Hydnangiaceae</taxon>
        <taxon>Laccaria</taxon>
    </lineage>
</organism>
<dbReference type="InterPro" id="IPR006212">
    <property type="entry name" value="Furin_repeat"/>
</dbReference>
<proteinExistence type="predicted"/>
<dbReference type="SMART" id="SM00261">
    <property type="entry name" value="FU"/>
    <property type="match status" value="7"/>
</dbReference>
<comment type="caution">
    <text evidence="2">Lacks conserved residue(s) required for the propagation of feature annotation.</text>
</comment>
<dbReference type="Pfam" id="PF23106">
    <property type="entry name" value="EGF_Teneurin"/>
    <property type="match status" value="1"/>
</dbReference>
<evidence type="ECO:0000256" key="4">
    <source>
        <dbReference type="SAM" id="Phobius"/>
    </source>
</evidence>
<dbReference type="PANTHER" id="PTHR15332">
    <property type="entry name" value="PROPROTEIN CONVERTASE SUBTILISIN_KEXIN TYPE 5-LIKE"/>
    <property type="match status" value="1"/>
</dbReference>
<keyword evidence="7" id="KW-1185">Reference proteome</keyword>
<dbReference type="KEGG" id="lbc:LACBIDRAFT_326309"/>
<dbReference type="Gene3D" id="2.10.25.10">
    <property type="entry name" value="Laminin"/>
    <property type="match status" value="1"/>
</dbReference>
<dbReference type="InterPro" id="IPR009030">
    <property type="entry name" value="Growth_fac_rcpt_cys_sf"/>
</dbReference>
<evidence type="ECO:0000313" key="7">
    <source>
        <dbReference type="Proteomes" id="UP000001194"/>
    </source>
</evidence>
<keyword evidence="4" id="KW-1133">Transmembrane helix</keyword>
<feature type="disulfide bond" evidence="2">
    <location>
        <begin position="208"/>
        <end position="218"/>
    </location>
</feature>
<dbReference type="OrthoDB" id="18487at2759"/>
<dbReference type="PROSITE" id="PS50026">
    <property type="entry name" value="EGF_3"/>
    <property type="match status" value="1"/>
</dbReference>
<dbReference type="InterPro" id="IPR002049">
    <property type="entry name" value="LE_dom"/>
</dbReference>
<evidence type="ECO:0000256" key="1">
    <source>
        <dbReference type="ARBA" id="ARBA00022536"/>
    </source>
</evidence>
<evidence type="ECO:0000259" key="5">
    <source>
        <dbReference type="PROSITE" id="PS50026"/>
    </source>
</evidence>
<dbReference type="SMART" id="SM00180">
    <property type="entry name" value="EGF_Lam"/>
    <property type="match status" value="2"/>
</dbReference>
<dbReference type="Gene3D" id="2.10.220.10">
    <property type="entry name" value="Hormone Receptor, Insulin-like Growth Factor Receptor 1, Chain A, domain 2"/>
    <property type="match status" value="4"/>
</dbReference>
<feature type="compositionally biased region" description="Polar residues" evidence="3">
    <location>
        <begin position="817"/>
        <end position="837"/>
    </location>
</feature>
<dbReference type="GeneID" id="6075433"/>
<dbReference type="PANTHER" id="PTHR15332:SF175">
    <property type="entry name" value="PROPROTEIN CONVERTASE SUBTILISIN_KEXIN TYPE 5-LIKE"/>
    <property type="match status" value="1"/>
</dbReference>
<dbReference type="PROSITE" id="PS00022">
    <property type="entry name" value="EGF_1"/>
    <property type="match status" value="1"/>
</dbReference>
<dbReference type="SUPFAM" id="SSF57184">
    <property type="entry name" value="Growth factor receptor domain"/>
    <property type="match status" value="4"/>
</dbReference>
<reference evidence="6 7" key="1">
    <citation type="journal article" date="2008" name="Nature">
        <title>The genome of Laccaria bicolor provides insights into mycorrhizal symbiosis.</title>
        <authorList>
            <person name="Martin F."/>
            <person name="Aerts A."/>
            <person name="Ahren D."/>
            <person name="Brun A."/>
            <person name="Danchin E.G.J."/>
            <person name="Duchaussoy F."/>
            <person name="Gibon J."/>
            <person name="Kohler A."/>
            <person name="Lindquist E."/>
            <person name="Pereda V."/>
            <person name="Salamov A."/>
            <person name="Shapiro H.J."/>
            <person name="Wuyts J."/>
            <person name="Blaudez D."/>
            <person name="Buee M."/>
            <person name="Brokstein P."/>
            <person name="Canbaeck B."/>
            <person name="Cohen D."/>
            <person name="Courty P.E."/>
            <person name="Coutinho P.M."/>
            <person name="Delaruelle C."/>
            <person name="Detter J.C."/>
            <person name="Deveau A."/>
            <person name="DiFazio S."/>
            <person name="Duplessis S."/>
            <person name="Fraissinet-Tachet L."/>
            <person name="Lucic E."/>
            <person name="Frey-Klett P."/>
            <person name="Fourrey C."/>
            <person name="Feussner I."/>
            <person name="Gay G."/>
            <person name="Grimwood J."/>
            <person name="Hoegger P.J."/>
            <person name="Jain P."/>
            <person name="Kilaru S."/>
            <person name="Labbe J."/>
            <person name="Lin Y.C."/>
            <person name="Legue V."/>
            <person name="Le Tacon F."/>
            <person name="Marmeisse R."/>
            <person name="Melayah D."/>
            <person name="Montanini B."/>
            <person name="Muratet M."/>
            <person name="Nehls U."/>
            <person name="Niculita-Hirzel H."/>
            <person name="Oudot-Le Secq M.P."/>
            <person name="Peter M."/>
            <person name="Quesneville H."/>
            <person name="Rajashekar B."/>
            <person name="Reich M."/>
            <person name="Rouhier N."/>
            <person name="Schmutz J."/>
            <person name="Yin T."/>
            <person name="Chalot M."/>
            <person name="Henrissat B."/>
            <person name="Kuees U."/>
            <person name="Lucas S."/>
            <person name="Van de Peer Y."/>
            <person name="Podila G.K."/>
            <person name="Polle A."/>
            <person name="Pukkila P.J."/>
            <person name="Richardson P.M."/>
            <person name="Rouze P."/>
            <person name="Sanders I.R."/>
            <person name="Stajich J.E."/>
            <person name="Tunlid A."/>
            <person name="Tuskan G."/>
            <person name="Grigoriev I.V."/>
        </authorList>
    </citation>
    <scope>NUCLEOTIDE SEQUENCE [LARGE SCALE GENOMIC DNA]</scope>
    <source>
        <strain evidence="7">S238N-H82 / ATCC MYA-4686</strain>
    </source>
</reference>
<feature type="compositionally biased region" description="Basic and acidic residues" evidence="3">
    <location>
        <begin position="842"/>
        <end position="855"/>
    </location>
</feature>
<feature type="domain" description="EGF-like" evidence="5">
    <location>
        <begin position="204"/>
        <end position="236"/>
    </location>
</feature>
<accession>B0D805</accession>
<keyword evidence="4" id="KW-0812">Transmembrane</keyword>
<dbReference type="RefSeq" id="XP_001880084.1">
    <property type="nucleotide sequence ID" value="XM_001880049.1"/>
</dbReference>